<name>A0ABZ1BTG4_9FIRM</name>
<dbReference type="PANTHER" id="PTHR12277">
    <property type="entry name" value="ALPHA/BETA HYDROLASE DOMAIN-CONTAINING PROTEIN"/>
    <property type="match status" value="1"/>
</dbReference>
<sequence length="304" mass="32023">MLRLGKVVLGVGLASVFFAVGAEVFMISRPFEKAPGVSPGDVGLAYEDVVIDGAGGVELRGWLLPARGARRSVILAPAGGENRAEIGGDTSLPLIRKLVEHGFTVLALDMRGYGLSGGRPTWGFLESNDLESAVRFMNARGYPNEAVAVVGFSIGGVAALRLAGRLPELGAVVADGALPSVRWTVRAVLPCCDAAISPLVRLWARVLLGVDVDEIQPVEDLARLDGRRVMLVYGSEDELAKAGAPAVMQAANPQATVVVVPGARHIQAYRINPEAYGERLVRFLDDAMGRPLAPEGAGSSVRPR</sequence>
<protein>
    <submittedName>
        <fullName evidence="2">Alpha/beta fold hydrolase</fullName>
    </submittedName>
</protein>
<dbReference type="GO" id="GO:0016787">
    <property type="term" value="F:hydrolase activity"/>
    <property type="evidence" value="ECO:0007669"/>
    <property type="project" value="UniProtKB-KW"/>
</dbReference>
<organism evidence="2 3">
    <name type="scientific">Carboxydichorda subterranea</name>
    <dbReference type="NCBI Taxonomy" id="3109565"/>
    <lineage>
        <taxon>Bacteria</taxon>
        <taxon>Bacillati</taxon>
        <taxon>Bacillota</taxon>
        <taxon>Limnochordia</taxon>
        <taxon>Limnochordales</taxon>
        <taxon>Geochordaceae</taxon>
        <taxon>Carboxydichorda</taxon>
    </lineage>
</organism>
<evidence type="ECO:0000313" key="2">
    <source>
        <dbReference type="EMBL" id="WRP16069.1"/>
    </source>
</evidence>
<dbReference type="Pfam" id="PF00561">
    <property type="entry name" value="Abhydrolase_1"/>
    <property type="match status" value="1"/>
</dbReference>
<proteinExistence type="predicted"/>
<evidence type="ECO:0000313" key="3">
    <source>
        <dbReference type="Proteomes" id="UP001332192"/>
    </source>
</evidence>
<keyword evidence="3" id="KW-1185">Reference proteome</keyword>
<feature type="domain" description="AB hydrolase-1" evidence="1">
    <location>
        <begin position="73"/>
        <end position="177"/>
    </location>
</feature>
<keyword evidence="2" id="KW-0378">Hydrolase</keyword>
<evidence type="ECO:0000259" key="1">
    <source>
        <dbReference type="Pfam" id="PF00561"/>
    </source>
</evidence>
<dbReference type="Proteomes" id="UP001332192">
    <property type="component" value="Chromosome"/>
</dbReference>
<dbReference type="PANTHER" id="PTHR12277:SF79">
    <property type="entry name" value="XAA-PRO DIPEPTIDYL-PEPTIDASE-RELATED"/>
    <property type="match status" value="1"/>
</dbReference>
<dbReference type="EMBL" id="CP141615">
    <property type="protein sequence ID" value="WRP16069.1"/>
    <property type="molecule type" value="Genomic_DNA"/>
</dbReference>
<dbReference type="InterPro" id="IPR029058">
    <property type="entry name" value="AB_hydrolase_fold"/>
</dbReference>
<dbReference type="Gene3D" id="3.40.50.1820">
    <property type="entry name" value="alpha/beta hydrolase"/>
    <property type="match status" value="1"/>
</dbReference>
<dbReference type="SUPFAM" id="SSF53474">
    <property type="entry name" value="alpha/beta-Hydrolases"/>
    <property type="match status" value="1"/>
</dbReference>
<dbReference type="InterPro" id="IPR000073">
    <property type="entry name" value="AB_hydrolase_1"/>
</dbReference>
<dbReference type="RefSeq" id="WP_324715342.1">
    <property type="nucleotide sequence ID" value="NZ_CP141615.1"/>
</dbReference>
<accession>A0ABZ1BTG4</accession>
<gene>
    <name evidence="2" type="ORF">U7230_08085</name>
</gene>
<reference evidence="2 3" key="1">
    <citation type="journal article" date="2024" name="Front. Microbiol.">
        <title>Novel thermophilic genera Geochorda gen. nov. and Carboxydochorda gen. nov. from the deep terrestrial subsurface reveal the ecophysiological diversity in the class Limnochordia.</title>
        <authorList>
            <person name="Karnachuk O.V."/>
            <person name="Lukina A.P."/>
            <person name="Avakyan M.R."/>
            <person name="Kadnikov V.V."/>
            <person name="Begmatov S."/>
            <person name="Beletsky A.V."/>
            <person name="Vlasova K.G."/>
            <person name="Novikov A.A."/>
            <person name="Shcherbakova V.A."/>
            <person name="Mardanov A.V."/>
            <person name="Ravin N.V."/>
        </authorList>
    </citation>
    <scope>NUCLEOTIDE SEQUENCE [LARGE SCALE GENOMIC DNA]</scope>
    <source>
        <strain evidence="2 3">L945</strain>
    </source>
</reference>